<keyword evidence="1" id="KW-0812">Transmembrane</keyword>
<dbReference type="Proteomes" id="UP000052012">
    <property type="component" value="Unassembled WGS sequence"/>
</dbReference>
<sequence>MLKHNENEDTKIKTKKRVLSVDKRFLTDTFLSIYYDFHNGNWKNGMSYFSKHPEKIVIKHTKREYINTLDELEHIKTKHTVKYPLIKITKYITSGYLLTFLYQYINSLSKKWLYLFAFLPGLIVFLSVMIPSYLSDYFDYMNPLAKIKNRIYFEKYLRQCINKIDQSKKTIS</sequence>
<comment type="caution">
    <text evidence="2">The sequence shown here is derived from an EMBL/GenBank/DDBJ whole genome shotgun (WGS) entry which is preliminary data.</text>
</comment>
<dbReference type="AlphaFoldDB" id="A0A0R2AUE1"/>
<accession>A0A0R2AUE1</accession>
<evidence type="ECO:0000313" key="3">
    <source>
        <dbReference type="Proteomes" id="UP000052012"/>
    </source>
</evidence>
<gene>
    <name evidence="2" type="ORF">FD06_GL000712</name>
</gene>
<evidence type="ECO:0000256" key="1">
    <source>
        <dbReference type="SAM" id="Phobius"/>
    </source>
</evidence>
<protein>
    <submittedName>
        <fullName evidence="2">Uncharacterized protein</fullName>
    </submittedName>
</protein>
<dbReference type="EMBL" id="AYYQ01000036">
    <property type="protein sequence ID" value="KRM67561.1"/>
    <property type="molecule type" value="Genomic_DNA"/>
</dbReference>
<name>A0A0R2AUE1_9LACO</name>
<reference evidence="2 3" key="1">
    <citation type="journal article" date="2015" name="Genome Announc.">
        <title>Expanding the biotechnology potential of lactobacilli through comparative genomics of 213 strains and associated genera.</title>
        <authorList>
            <person name="Sun Z."/>
            <person name="Harris H.M."/>
            <person name="McCann A."/>
            <person name="Guo C."/>
            <person name="Argimon S."/>
            <person name="Zhang W."/>
            <person name="Yang X."/>
            <person name="Jeffery I.B."/>
            <person name="Cooney J.C."/>
            <person name="Kagawa T.F."/>
            <person name="Liu W."/>
            <person name="Song Y."/>
            <person name="Salvetti E."/>
            <person name="Wrobel A."/>
            <person name="Rasinkangas P."/>
            <person name="Parkhill J."/>
            <person name="Rea M.C."/>
            <person name="O'Sullivan O."/>
            <person name="Ritari J."/>
            <person name="Douillard F.P."/>
            <person name="Paul Ross R."/>
            <person name="Yang R."/>
            <person name="Briner A.E."/>
            <person name="Felis G.E."/>
            <person name="de Vos W.M."/>
            <person name="Barrangou R."/>
            <person name="Klaenhammer T.R."/>
            <person name="Caufield P.W."/>
            <person name="Cui Y."/>
            <person name="Zhang H."/>
            <person name="O'Toole P.W."/>
        </authorList>
    </citation>
    <scope>NUCLEOTIDE SEQUENCE [LARGE SCALE GENOMIC DNA]</scope>
    <source>
        <strain evidence="2 3">DSM 23829</strain>
    </source>
</reference>
<proteinExistence type="predicted"/>
<dbReference type="PATRIC" id="fig|1423781.4.peg.730"/>
<organism evidence="2 3">
    <name type="scientific">Apilactobacillus ozensis DSM 23829 = JCM 17196</name>
    <dbReference type="NCBI Taxonomy" id="1423781"/>
    <lineage>
        <taxon>Bacteria</taxon>
        <taxon>Bacillati</taxon>
        <taxon>Bacillota</taxon>
        <taxon>Bacilli</taxon>
        <taxon>Lactobacillales</taxon>
        <taxon>Lactobacillaceae</taxon>
        <taxon>Apilactobacillus</taxon>
    </lineage>
</organism>
<feature type="transmembrane region" description="Helical" evidence="1">
    <location>
        <begin position="112"/>
        <end position="134"/>
    </location>
</feature>
<keyword evidence="3" id="KW-1185">Reference proteome</keyword>
<keyword evidence="1" id="KW-0472">Membrane</keyword>
<evidence type="ECO:0000313" key="2">
    <source>
        <dbReference type="EMBL" id="KRM67561.1"/>
    </source>
</evidence>
<keyword evidence="1" id="KW-1133">Transmembrane helix</keyword>
<dbReference type="RefSeq" id="WP_056967029.1">
    <property type="nucleotide sequence ID" value="NZ_AYYQ01000036.1"/>
</dbReference>